<dbReference type="EMBL" id="JRNQ01000002">
    <property type="protein sequence ID" value="KGF45869.1"/>
    <property type="molecule type" value="Genomic_DNA"/>
</dbReference>
<evidence type="ECO:0000313" key="2">
    <source>
        <dbReference type="Proteomes" id="UP000029525"/>
    </source>
</evidence>
<name>A0A096CKR6_9BACT</name>
<evidence type="ECO:0000313" key="1">
    <source>
        <dbReference type="EMBL" id="KGF45869.1"/>
    </source>
</evidence>
<reference evidence="1 2" key="1">
    <citation type="submission" date="2014-07" db="EMBL/GenBank/DDBJ databases">
        <authorList>
            <person name="McCorrison J."/>
            <person name="Sanka R."/>
            <person name="Torralba M."/>
            <person name="Gillis M."/>
            <person name="Haft D.H."/>
            <person name="Methe B."/>
            <person name="Sutton G."/>
            <person name="Nelson K.E."/>
        </authorList>
    </citation>
    <scope>NUCLEOTIDE SEQUENCE [LARGE SCALE GENOMIC DNA]</scope>
    <source>
        <strain evidence="1 2">DNF00320</strain>
    </source>
</reference>
<dbReference type="Proteomes" id="UP000029525">
    <property type="component" value="Unassembled WGS sequence"/>
</dbReference>
<protein>
    <recommendedName>
        <fullName evidence="3">DUF2851 domain-containing protein</fullName>
    </recommendedName>
</protein>
<sequence>MEQLLHYVWKHKLFPLVGLETTSGQRVEVIDTGLHNTNAGPDFFNAKIQIGNTLWVGNVEIHDRSSDWFIHKHQLDSRYNNVILHVASVIDGEVCTEAGETPPQLQLSVPAEVQKNYQELIKGDNYPPCYKIVPKLSKLMVHSWMSALQTERLEQKTEAILQRVKHFNGSWEEAYFATLARNYGFGINGEVFELWAKQFSLQKTIAHHRDNLVQVEAFFLGMAGLLNPLSIPERYREEAIQHPYYKRLCKEFLFLSHKFGVEPIHFTQWKFLRLRPQNFPHIRIAQLSQLYFMQKASLSSIIECETIKDLRKKLQTEVSQYWQTHYLFGAESSENKKHLSAHSIDLIIINTVVPMLFAYGRYKSDEYLVDKAFSLLEQLKAEDNHIVRMWREVGLQIETAGDAQALIQLKKEYCDCKDCLRCRIGYEYLKVR</sequence>
<organism evidence="1 2">
    <name type="scientific">Prevotella bivia DNF00320</name>
    <dbReference type="NCBI Taxonomy" id="1401068"/>
    <lineage>
        <taxon>Bacteria</taxon>
        <taxon>Pseudomonadati</taxon>
        <taxon>Bacteroidota</taxon>
        <taxon>Bacteroidia</taxon>
        <taxon>Bacteroidales</taxon>
        <taxon>Prevotellaceae</taxon>
        <taxon>Prevotella</taxon>
    </lineage>
</organism>
<accession>A0A096CKR6</accession>
<gene>
    <name evidence="1" type="ORF">HMPREF0647_00250</name>
</gene>
<comment type="caution">
    <text evidence="1">The sequence shown here is derived from an EMBL/GenBank/DDBJ whole genome shotgun (WGS) entry which is preliminary data.</text>
</comment>
<proteinExistence type="predicted"/>
<dbReference type="InterPro" id="IPR021272">
    <property type="entry name" value="DUF2851"/>
</dbReference>
<dbReference type="RefSeq" id="WP_036865689.1">
    <property type="nucleotide sequence ID" value="NZ_JRNQ01000002.1"/>
</dbReference>
<dbReference type="Pfam" id="PF11013">
    <property type="entry name" value="DUF2851"/>
    <property type="match status" value="1"/>
</dbReference>
<evidence type="ECO:0008006" key="3">
    <source>
        <dbReference type="Google" id="ProtNLM"/>
    </source>
</evidence>
<dbReference type="OrthoDB" id="1005072at2"/>
<dbReference type="AlphaFoldDB" id="A0A096CKR6"/>